<dbReference type="PANTHER" id="PTHR33371">
    <property type="entry name" value="INTERMEMBRANE PHOSPHOLIPID TRANSPORT SYSTEM BINDING PROTEIN MLAD-RELATED"/>
    <property type="match status" value="1"/>
</dbReference>
<organism evidence="4 5">
    <name type="scientific">Endosaccharibacter trunci</name>
    <dbReference type="NCBI Taxonomy" id="2812733"/>
    <lineage>
        <taxon>Bacteria</taxon>
        <taxon>Pseudomonadati</taxon>
        <taxon>Pseudomonadota</taxon>
        <taxon>Alphaproteobacteria</taxon>
        <taxon>Acetobacterales</taxon>
        <taxon>Acetobacteraceae</taxon>
        <taxon>Endosaccharibacter</taxon>
    </lineage>
</organism>
<protein>
    <submittedName>
        <fullName evidence="4">Outer membrane lipid asymmetry maintenance protein MlaD</fullName>
    </submittedName>
</protein>
<keyword evidence="2" id="KW-0472">Membrane</keyword>
<name>A0ABT1WCJ6_9PROT</name>
<evidence type="ECO:0000259" key="3">
    <source>
        <dbReference type="Pfam" id="PF02470"/>
    </source>
</evidence>
<gene>
    <name evidence="4" type="primary">mlaD</name>
    <name evidence="4" type="ORF">NFI95_13865</name>
</gene>
<dbReference type="NCBIfam" id="TIGR04430">
    <property type="entry name" value="OM_asym_MlaD"/>
    <property type="match status" value="1"/>
</dbReference>
<sequence length="197" mass="19530">MGRSMGGAKGGLEFGVGVVVLAGLAALLAFALLGSGRKAATGYEISARFPHIDGLEIGSPVKLAGVQVGQVTSERIDPKSFQAVVRFSVANDIHLPEDSAAIITSDSLLGGKYLALNPGGSETMIKPGGQIDLTQGSISLEQLLSKFIFSVTDAMSSKKGGDAPVGGAPGNAPLSAPGNGPASVPGAQPAPAAGPTP</sequence>
<dbReference type="Pfam" id="PF02470">
    <property type="entry name" value="MlaD"/>
    <property type="match status" value="1"/>
</dbReference>
<keyword evidence="2" id="KW-1133">Transmembrane helix</keyword>
<dbReference type="InterPro" id="IPR030970">
    <property type="entry name" value="ABC_MlaD"/>
</dbReference>
<dbReference type="Proteomes" id="UP001524587">
    <property type="component" value="Unassembled WGS sequence"/>
</dbReference>
<dbReference type="PANTHER" id="PTHR33371:SF4">
    <property type="entry name" value="INTERMEMBRANE PHOSPHOLIPID TRANSPORT SYSTEM BINDING PROTEIN MLAD"/>
    <property type="match status" value="1"/>
</dbReference>
<evidence type="ECO:0000313" key="4">
    <source>
        <dbReference type="EMBL" id="MCQ8279528.1"/>
    </source>
</evidence>
<feature type="region of interest" description="Disordered" evidence="1">
    <location>
        <begin position="157"/>
        <end position="197"/>
    </location>
</feature>
<dbReference type="InterPro" id="IPR003399">
    <property type="entry name" value="Mce/MlaD"/>
</dbReference>
<evidence type="ECO:0000313" key="5">
    <source>
        <dbReference type="Proteomes" id="UP001524587"/>
    </source>
</evidence>
<dbReference type="InterPro" id="IPR052336">
    <property type="entry name" value="MlaD_Phospholipid_Transporter"/>
</dbReference>
<dbReference type="EMBL" id="JAMSKV010000013">
    <property type="protein sequence ID" value="MCQ8279528.1"/>
    <property type="molecule type" value="Genomic_DNA"/>
</dbReference>
<keyword evidence="5" id="KW-1185">Reference proteome</keyword>
<evidence type="ECO:0000256" key="1">
    <source>
        <dbReference type="SAM" id="MobiDB-lite"/>
    </source>
</evidence>
<evidence type="ECO:0000256" key="2">
    <source>
        <dbReference type="SAM" id="Phobius"/>
    </source>
</evidence>
<feature type="transmembrane region" description="Helical" evidence="2">
    <location>
        <begin position="12"/>
        <end position="33"/>
    </location>
</feature>
<keyword evidence="2" id="KW-0812">Transmembrane</keyword>
<dbReference type="RefSeq" id="WP_422865073.1">
    <property type="nucleotide sequence ID" value="NZ_JAMSKV010000013.1"/>
</dbReference>
<feature type="compositionally biased region" description="Low complexity" evidence="1">
    <location>
        <begin position="180"/>
        <end position="191"/>
    </location>
</feature>
<feature type="domain" description="Mce/MlaD" evidence="3">
    <location>
        <begin position="42"/>
        <end position="119"/>
    </location>
</feature>
<comment type="caution">
    <text evidence="4">The sequence shown here is derived from an EMBL/GenBank/DDBJ whole genome shotgun (WGS) entry which is preliminary data.</text>
</comment>
<reference evidence="4 5" key="1">
    <citation type="submission" date="2022-06" db="EMBL/GenBank/DDBJ databases">
        <title>Endosaccharibacter gen. nov., sp. nov., endophytic bacteria isolated from sugarcane.</title>
        <authorList>
            <person name="Pitiwittayakul N."/>
            <person name="Yukphan P."/>
            <person name="Charoenyingcharoen P."/>
            <person name="Tanasupawat S."/>
        </authorList>
    </citation>
    <scope>NUCLEOTIDE SEQUENCE [LARGE SCALE GENOMIC DNA]</scope>
    <source>
        <strain evidence="4 5">KSS8</strain>
    </source>
</reference>
<accession>A0ABT1WCJ6</accession>
<proteinExistence type="predicted"/>